<comment type="caution">
    <text evidence="1">The sequence shown here is derived from an EMBL/GenBank/DDBJ whole genome shotgun (WGS) entry which is preliminary data.</text>
</comment>
<organism evidence="1 2">
    <name type="scientific">Tanacetum coccineum</name>
    <dbReference type="NCBI Taxonomy" id="301880"/>
    <lineage>
        <taxon>Eukaryota</taxon>
        <taxon>Viridiplantae</taxon>
        <taxon>Streptophyta</taxon>
        <taxon>Embryophyta</taxon>
        <taxon>Tracheophyta</taxon>
        <taxon>Spermatophyta</taxon>
        <taxon>Magnoliopsida</taxon>
        <taxon>eudicotyledons</taxon>
        <taxon>Gunneridae</taxon>
        <taxon>Pentapetalae</taxon>
        <taxon>asterids</taxon>
        <taxon>campanulids</taxon>
        <taxon>Asterales</taxon>
        <taxon>Asteraceae</taxon>
        <taxon>Asteroideae</taxon>
        <taxon>Anthemideae</taxon>
        <taxon>Anthemidinae</taxon>
        <taxon>Tanacetum</taxon>
    </lineage>
</organism>
<proteinExistence type="predicted"/>
<reference evidence="1" key="2">
    <citation type="submission" date="2022-01" db="EMBL/GenBank/DDBJ databases">
        <authorList>
            <person name="Yamashiro T."/>
            <person name="Shiraishi A."/>
            <person name="Satake H."/>
            <person name="Nakayama K."/>
        </authorList>
    </citation>
    <scope>NUCLEOTIDE SEQUENCE</scope>
</reference>
<evidence type="ECO:0000313" key="1">
    <source>
        <dbReference type="EMBL" id="GJT11065.1"/>
    </source>
</evidence>
<protein>
    <submittedName>
        <fullName evidence="1">Uncharacterized protein</fullName>
    </submittedName>
</protein>
<keyword evidence="2" id="KW-1185">Reference proteome</keyword>
<reference evidence="1" key="1">
    <citation type="journal article" date="2022" name="Int. J. Mol. Sci.">
        <title>Draft Genome of Tanacetum Coccineum: Genomic Comparison of Closely Related Tanacetum-Family Plants.</title>
        <authorList>
            <person name="Yamashiro T."/>
            <person name="Shiraishi A."/>
            <person name="Nakayama K."/>
            <person name="Satake H."/>
        </authorList>
    </citation>
    <scope>NUCLEOTIDE SEQUENCE</scope>
</reference>
<accession>A0ABQ5B8D1</accession>
<evidence type="ECO:0000313" key="2">
    <source>
        <dbReference type="Proteomes" id="UP001151760"/>
    </source>
</evidence>
<dbReference type="EMBL" id="BQNB010013038">
    <property type="protein sequence ID" value="GJT11065.1"/>
    <property type="molecule type" value="Genomic_DNA"/>
</dbReference>
<sequence>MSSYNHFGCSYCGGPFNGGNCPSCSSVGSGNEFVYDPNPYSYNETPNFFNQPPQHQYETYSCEFCGGYSHPGFDCQTGNTPVFDQGPCYNQDFGFNQPLHYSPSQPQQLLVCENCGGPHATFQCQPMNQNFNYSNSFGFDQIQPPQQFDNHQPQEIPEDIPFFDSETKNELYKMMEDFTERMNQELCKQEALLAAQREQELLAQKQAAQEKEKPPNSDFHQLIEEMCGTKVCEEQKKKMEDTMLELLEDCRQKALLSMHNDVEDLIESTLNSKLLLIKLNSQHLNKEEQEVKNIAEPTAKRQTRITPYEVIKSSVENLVPIPSEFEGISDDTCDMPVCEDSSTFDALKDHSEILSDDGTSSDDEDFKDIEYVEASPPDSELVSLEEVNVVDQEKEEIDLEDILQIQDVILREKFLNINRLITNIESLNDNSTPDREIKSPSLFPIPIEDSDFFFEKSDTSLSYLDNSLPEFKTFSYHTEETSSGSTTTHANNFLPKYDSFHFEIEPDQDGLTSVVMEDILGEPRVHVPNMLPTHPTHMMDSDVII</sequence>
<dbReference type="Proteomes" id="UP001151760">
    <property type="component" value="Unassembled WGS sequence"/>
</dbReference>
<gene>
    <name evidence="1" type="ORF">Tco_0858107</name>
</gene>
<name>A0ABQ5B8D1_9ASTR</name>